<gene>
    <name evidence="2" type="ORF">HK105_204674</name>
</gene>
<name>A0ABR4N870_9FUNG</name>
<comment type="caution">
    <text evidence="2">The sequence shown here is derived from an EMBL/GenBank/DDBJ whole genome shotgun (WGS) entry which is preliminary data.</text>
</comment>
<evidence type="ECO:0000256" key="1">
    <source>
        <dbReference type="SAM" id="MobiDB-lite"/>
    </source>
</evidence>
<proteinExistence type="predicted"/>
<dbReference type="Proteomes" id="UP001527925">
    <property type="component" value="Unassembled WGS sequence"/>
</dbReference>
<evidence type="ECO:0000313" key="3">
    <source>
        <dbReference type="Proteomes" id="UP001527925"/>
    </source>
</evidence>
<organism evidence="2 3">
    <name type="scientific">Polyrhizophydium stewartii</name>
    <dbReference type="NCBI Taxonomy" id="2732419"/>
    <lineage>
        <taxon>Eukaryota</taxon>
        <taxon>Fungi</taxon>
        <taxon>Fungi incertae sedis</taxon>
        <taxon>Chytridiomycota</taxon>
        <taxon>Chytridiomycota incertae sedis</taxon>
        <taxon>Chytridiomycetes</taxon>
        <taxon>Rhizophydiales</taxon>
        <taxon>Rhizophydiales incertae sedis</taxon>
        <taxon>Polyrhizophydium</taxon>
    </lineage>
</organism>
<keyword evidence="3" id="KW-1185">Reference proteome</keyword>
<reference evidence="2 3" key="1">
    <citation type="submission" date="2023-09" db="EMBL/GenBank/DDBJ databases">
        <title>Pangenome analysis of Batrachochytrium dendrobatidis and related Chytrids.</title>
        <authorList>
            <person name="Yacoub M.N."/>
            <person name="Stajich J.E."/>
            <person name="James T.Y."/>
        </authorList>
    </citation>
    <scope>NUCLEOTIDE SEQUENCE [LARGE SCALE GENOMIC DNA]</scope>
    <source>
        <strain evidence="2 3">JEL0888</strain>
    </source>
</reference>
<dbReference type="EMBL" id="JADGIZ020000021">
    <property type="protein sequence ID" value="KAL2915728.1"/>
    <property type="molecule type" value="Genomic_DNA"/>
</dbReference>
<accession>A0ABR4N870</accession>
<evidence type="ECO:0000313" key="2">
    <source>
        <dbReference type="EMBL" id="KAL2915728.1"/>
    </source>
</evidence>
<protein>
    <submittedName>
        <fullName evidence="2">Uncharacterized protein</fullName>
    </submittedName>
</protein>
<feature type="region of interest" description="Disordered" evidence="1">
    <location>
        <begin position="119"/>
        <end position="181"/>
    </location>
</feature>
<feature type="compositionally biased region" description="Polar residues" evidence="1">
    <location>
        <begin position="119"/>
        <end position="138"/>
    </location>
</feature>
<feature type="region of interest" description="Disordered" evidence="1">
    <location>
        <begin position="79"/>
        <end position="105"/>
    </location>
</feature>
<feature type="compositionally biased region" description="Polar residues" evidence="1">
    <location>
        <begin position="156"/>
        <end position="177"/>
    </location>
</feature>
<sequence>MPKRRLKITKAAETPGVWDYGFKDGFVSTHGADFTDKSKEVGERPRRGIQLRDHVWFLGFEDADLLYRRKRTAKASTNATDFSVPGFPRPFPTPEDLAKPAGRPTPLDNPSGFKYSSETLASFTSGPTPRSYTRSHPLTNKKHFGIHLSPKEQSKRSGVQTFTDYNNNDSQASNDRTGMSHRDHDRMILHKRIDAGLTVPIAGL</sequence>